<dbReference type="SMART" id="SM00471">
    <property type="entry name" value="HDc"/>
    <property type="match status" value="1"/>
</dbReference>
<accession>C3PKZ9</accession>
<dbReference type="GO" id="GO:0004810">
    <property type="term" value="F:CCA tRNA nucleotidyltransferase activity"/>
    <property type="evidence" value="ECO:0007669"/>
    <property type="project" value="UniProtKB-EC"/>
</dbReference>
<dbReference type="GO" id="GO:0042245">
    <property type="term" value="P:RNA repair"/>
    <property type="evidence" value="ECO:0007669"/>
    <property type="project" value="UniProtKB-KW"/>
</dbReference>
<dbReference type="eggNOG" id="COG0617">
    <property type="taxonomic scope" value="Bacteria"/>
</dbReference>
<dbReference type="InterPro" id="IPR006675">
    <property type="entry name" value="HDIG_dom"/>
</dbReference>
<evidence type="ECO:0000256" key="8">
    <source>
        <dbReference type="ARBA" id="ARBA00022840"/>
    </source>
</evidence>
<evidence type="ECO:0000313" key="14">
    <source>
        <dbReference type="Proteomes" id="UP000002077"/>
    </source>
</evidence>
<evidence type="ECO:0000256" key="9">
    <source>
        <dbReference type="ARBA" id="ARBA00022842"/>
    </source>
</evidence>
<feature type="coiled-coil region" evidence="11">
    <location>
        <begin position="458"/>
        <end position="485"/>
    </location>
</feature>
<evidence type="ECO:0000256" key="5">
    <source>
        <dbReference type="ARBA" id="ARBA00022723"/>
    </source>
</evidence>
<name>C3PKZ9_CORA7</name>
<sequence>MPSSSTASANPDTTSPPAEVSSRVVMRLVDVRWGRPVRWFRWPAPRRRRRLDPGVFLVIPANRSRLRSVNFQDTQLIGVLARADATVSRLSGLLSGLVERFALHDAPLYLVGGSVRDALLGRLGNDLDFTTPARPDVVYSILEEWAETVWDTGIDFGTVSAAYKGQQIEITTFRSDSYDGQSRNPEVMYGDTLEGDLVRRDFKVNAMAIELRSDGTREFHDPMGGLDDLAKRILDTPDAPEISFHDDPLRMLRAARFAAQLEFDVAQRVRDAMIDMAGEIQRITVERVQVELNKLICGTAPWKGIDLLVDSGIADYVFPEIPALRMAPDEHAQHKDVYAHSLTVLRQAMEQEEEGPDLILRWAALLHDIGKPDTRDTTDGKVSFHHHEVVGAKLTRKRLRKLKFPKATTEDIGQLVYLHMRFHGFGDGQWTDSAVRRYVTDAGDLLPRLHKLVRADCTTRNERKARRLQRTYDQLEERIADIAAKEDLARVRPDLDGNEIMEILGLEPGPEVGKAWSYLKELRLEEGPLEREVAIAKLREWWNSR</sequence>
<dbReference type="AlphaFoldDB" id="C3PKZ9"/>
<dbReference type="NCBIfam" id="TIGR02692">
    <property type="entry name" value="tRNA_CCA_actino"/>
    <property type="match status" value="1"/>
</dbReference>
<evidence type="ECO:0000256" key="2">
    <source>
        <dbReference type="ARBA" id="ARBA00022679"/>
    </source>
</evidence>
<dbReference type="SUPFAM" id="SSF81301">
    <property type="entry name" value="Nucleotidyltransferase"/>
    <property type="match status" value="1"/>
</dbReference>
<dbReference type="SUPFAM" id="SSF81891">
    <property type="entry name" value="Poly A polymerase C-terminal region-like"/>
    <property type="match status" value="1"/>
</dbReference>
<evidence type="ECO:0000256" key="4">
    <source>
        <dbReference type="ARBA" id="ARBA00022695"/>
    </source>
</evidence>
<keyword evidence="7" id="KW-0692">RNA repair</keyword>
<evidence type="ECO:0000256" key="7">
    <source>
        <dbReference type="ARBA" id="ARBA00022800"/>
    </source>
</evidence>
<organism evidence="13 14">
    <name type="scientific">Corynebacterium aurimucosum (strain ATCC 700975 / DSM 44827 / CIP 107346 / CN-1)</name>
    <name type="common">Corynebacterium nigricans</name>
    <dbReference type="NCBI Taxonomy" id="548476"/>
    <lineage>
        <taxon>Bacteria</taxon>
        <taxon>Bacillati</taxon>
        <taxon>Actinomycetota</taxon>
        <taxon>Actinomycetes</taxon>
        <taxon>Mycobacteriales</taxon>
        <taxon>Corynebacteriaceae</taxon>
        <taxon>Corynebacterium</taxon>
    </lineage>
</organism>
<dbReference type="GO" id="GO:0003723">
    <property type="term" value="F:RNA binding"/>
    <property type="evidence" value="ECO:0007669"/>
    <property type="project" value="UniProtKB-KW"/>
</dbReference>
<proteinExistence type="predicted"/>
<protein>
    <submittedName>
        <fullName evidence="13">tRNA nucleotidyltransferase</fullName>
        <ecNumber evidence="13">2.7.7.72</ecNumber>
    </submittedName>
</protein>
<dbReference type="CDD" id="cd05398">
    <property type="entry name" value="NT_ClassII-CCAase"/>
    <property type="match status" value="1"/>
</dbReference>
<gene>
    <name evidence="13" type="primary">cca</name>
    <name evidence="13" type="ordered locus">cauri_2524</name>
</gene>
<comment type="cofactor">
    <cofactor evidence="1">
        <name>Mg(2+)</name>
        <dbReference type="ChEBI" id="CHEBI:18420"/>
    </cofactor>
</comment>
<keyword evidence="4 13" id="KW-0548">Nucleotidyltransferase</keyword>
<keyword evidence="9" id="KW-0460">Magnesium</keyword>
<keyword evidence="5" id="KW-0479">Metal-binding</keyword>
<dbReference type="Proteomes" id="UP000002077">
    <property type="component" value="Chromosome"/>
</dbReference>
<dbReference type="GO" id="GO:0008033">
    <property type="term" value="P:tRNA processing"/>
    <property type="evidence" value="ECO:0007669"/>
    <property type="project" value="UniProtKB-KW"/>
</dbReference>
<dbReference type="Gene3D" id="3.30.460.10">
    <property type="entry name" value="Beta Polymerase, domain 2"/>
    <property type="match status" value="1"/>
</dbReference>
<evidence type="ECO:0000256" key="6">
    <source>
        <dbReference type="ARBA" id="ARBA00022741"/>
    </source>
</evidence>
<dbReference type="Gene3D" id="1.10.3090.10">
    <property type="entry name" value="cca-adding enzyme, domain 2"/>
    <property type="match status" value="1"/>
</dbReference>
<dbReference type="InterPro" id="IPR043519">
    <property type="entry name" value="NT_sf"/>
</dbReference>
<dbReference type="KEGG" id="car:cauri_2524"/>
<dbReference type="PANTHER" id="PTHR47545">
    <property type="entry name" value="MULTIFUNCTIONAL CCA PROTEIN"/>
    <property type="match status" value="1"/>
</dbReference>
<keyword evidence="2 13" id="KW-0808">Transferase</keyword>
<evidence type="ECO:0000256" key="10">
    <source>
        <dbReference type="ARBA" id="ARBA00022884"/>
    </source>
</evidence>
<dbReference type="NCBIfam" id="TIGR00277">
    <property type="entry name" value="HDIG"/>
    <property type="match status" value="1"/>
</dbReference>
<evidence type="ECO:0000256" key="1">
    <source>
        <dbReference type="ARBA" id="ARBA00001946"/>
    </source>
</evidence>
<dbReference type="InterPro" id="IPR050124">
    <property type="entry name" value="tRNA_CCA-adding_enzyme"/>
</dbReference>
<dbReference type="EC" id="2.7.7.72" evidence="13"/>
<dbReference type="InterPro" id="IPR002646">
    <property type="entry name" value="PolA_pol_head_dom"/>
</dbReference>
<dbReference type="PANTHER" id="PTHR47545:SF1">
    <property type="entry name" value="MULTIFUNCTIONAL CCA PROTEIN"/>
    <property type="match status" value="1"/>
</dbReference>
<evidence type="ECO:0000256" key="3">
    <source>
        <dbReference type="ARBA" id="ARBA00022694"/>
    </source>
</evidence>
<keyword evidence="6" id="KW-0547">Nucleotide-binding</keyword>
<dbReference type="HOGENOM" id="CLU_015961_6_1_11"/>
<dbReference type="Pfam" id="PF01743">
    <property type="entry name" value="PolyA_pol"/>
    <property type="match status" value="1"/>
</dbReference>
<evidence type="ECO:0000259" key="12">
    <source>
        <dbReference type="PROSITE" id="PS51831"/>
    </source>
</evidence>
<dbReference type="PROSITE" id="PS51831">
    <property type="entry name" value="HD"/>
    <property type="match status" value="1"/>
</dbReference>
<dbReference type="Pfam" id="PF01966">
    <property type="entry name" value="HD"/>
    <property type="match status" value="1"/>
</dbReference>
<dbReference type="Pfam" id="PF12627">
    <property type="entry name" value="PolyA_pol_RNAbd"/>
    <property type="match status" value="1"/>
</dbReference>
<dbReference type="InterPro" id="IPR032828">
    <property type="entry name" value="PolyA_RNA-bd"/>
</dbReference>
<dbReference type="FunFam" id="1.10.3090.10:FF:000002">
    <property type="entry name" value="CCA tRNA nucleotidyltransferase"/>
    <property type="match status" value="1"/>
</dbReference>
<keyword evidence="3" id="KW-0819">tRNA processing</keyword>
<dbReference type="InterPro" id="IPR003607">
    <property type="entry name" value="HD/PDEase_dom"/>
</dbReference>
<dbReference type="GO" id="GO:0005524">
    <property type="term" value="F:ATP binding"/>
    <property type="evidence" value="ECO:0007669"/>
    <property type="project" value="UniProtKB-KW"/>
</dbReference>
<dbReference type="STRING" id="548476.cauri_2524"/>
<evidence type="ECO:0000313" key="13">
    <source>
        <dbReference type="EMBL" id="ACP34115.1"/>
    </source>
</evidence>
<dbReference type="InterPro" id="IPR014065">
    <property type="entry name" value="tRNA_adenylyltransferase"/>
</dbReference>
<keyword evidence="8" id="KW-0067">ATP-binding</keyword>
<evidence type="ECO:0000256" key="11">
    <source>
        <dbReference type="SAM" id="Coils"/>
    </source>
</evidence>
<keyword evidence="10" id="KW-0694">RNA-binding</keyword>
<feature type="domain" description="HD" evidence="12">
    <location>
        <begin position="337"/>
        <end position="452"/>
    </location>
</feature>
<keyword evidence="11" id="KW-0175">Coiled coil</keyword>
<dbReference type="InterPro" id="IPR006674">
    <property type="entry name" value="HD_domain"/>
</dbReference>
<dbReference type="EMBL" id="CP001601">
    <property type="protein sequence ID" value="ACP34115.1"/>
    <property type="molecule type" value="Genomic_DNA"/>
</dbReference>
<dbReference type="CDD" id="cd00077">
    <property type="entry name" value="HDc"/>
    <property type="match status" value="1"/>
</dbReference>
<keyword evidence="14" id="KW-1185">Reference proteome</keyword>
<reference evidence="13 14" key="1">
    <citation type="journal article" date="2010" name="BMC Genomics">
        <title>Complete genome sequence and lifestyle of black-pigmented Corynebacterium aurimucosum ATCC 700975 (formerly C. nigricans CN-1) isolated from a vaginal swab of a woman with spontaneous abortion.</title>
        <authorList>
            <person name="Trost E."/>
            <person name="Gotker S."/>
            <person name="Schneider J."/>
            <person name="Schneiker-Bekel S."/>
            <person name="Szczepanowski R."/>
            <person name="Tilker A."/>
            <person name="Viehoever P."/>
            <person name="Arnold W."/>
            <person name="Bekel T."/>
            <person name="Blom J."/>
            <person name="Gartemann K.H."/>
            <person name="Linke B."/>
            <person name="Goesmann A."/>
            <person name="Puhler A."/>
            <person name="Shukla S.K."/>
            <person name="Tauch A."/>
        </authorList>
    </citation>
    <scope>NUCLEOTIDE SEQUENCE [LARGE SCALE GENOMIC DNA]</scope>
    <source>
        <strain evidence="14">ATCC 700975 / DSM 44827 / CIP 107346 / CN-1</strain>
    </source>
</reference>
<dbReference type="GO" id="GO:0046872">
    <property type="term" value="F:metal ion binding"/>
    <property type="evidence" value="ECO:0007669"/>
    <property type="project" value="UniProtKB-KW"/>
</dbReference>